<organism evidence="2 3">
    <name type="scientific">Rotaria sordida</name>
    <dbReference type="NCBI Taxonomy" id="392033"/>
    <lineage>
        <taxon>Eukaryota</taxon>
        <taxon>Metazoa</taxon>
        <taxon>Spiralia</taxon>
        <taxon>Gnathifera</taxon>
        <taxon>Rotifera</taxon>
        <taxon>Eurotatoria</taxon>
        <taxon>Bdelloidea</taxon>
        <taxon>Philodinida</taxon>
        <taxon>Philodinidae</taxon>
        <taxon>Rotaria</taxon>
    </lineage>
</organism>
<sequence>NKKQSNKQNVVVNRESSVGKSRLHNVAICIISVDSTVTDSADKNADEVVVINPPGVQNRKHIREHENSIPEMESVTKMVNKKQSNKQNVVVSRESSVGKSRLHNVAICIISVDSTVTDSTDKNADEVVVINPPGVQNRKHNREHENSVPETDCNTTSSIKLLKNMKRTTKSPDIRTKTTSNSYAKRFRSCSSFEDSNEHKMNSQDPIIARVGSSLVFPAAVIRTSLTGLIIVVISDGSMIMINSDDIVLRTDANGNILVRQSVNNANGNDRDNIASTVDDNESDENDTDSVIILSSDSDDDDDDKASIICIDDDMDLSD</sequence>
<proteinExistence type="predicted"/>
<gene>
    <name evidence="2" type="ORF">RFH988_LOCUS34765</name>
</gene>
<feature type="compositionally biased region" description="Acidic residues" evidence="1">
    <location>
        <begin position="279"/>
        <end position="288"/>
    </location>
</feature>
<feature type="region of interest" description="Disordered" evidence="1">
    <location>
        <begin position="264"/>
        <end position="306"/>
    </location>
</feature>
<dbReference type="Proteomes" id="UP000663882">
    <property type="component" value="Unassembled WGS sequence"/>
</dbReference>
<evidence type="ECO:0000256" key="1">
    <source>
        <dbReference type="SAM" id="MobiDB-lite"/>
    </source>
</evidence>
<feature type="non-terminal residue" evidence="2">
    <location>
        <position position="319"/>
    </location>
</feature>
<dbReference type="AlphaFoldDB" id="A0A815KYG3"/>
<comment type="caution">
    <text evidence="2">The sequence shown here is derived from an EMBL/GenBank/DDBJ whole genome shotgun (WGS) entry which is preliminary data.</text>
</comment>
<evidence type="ECO:0000313" key="3">
    <source>
        <dbReference type="Proteomes" id="UP000663882"/>
    </source>
</evidence>
<accession>A0A815KYG3</accession>
<feature type="region of interest" description="Disordered" evidence="1">
    <location>
        <begin position="134"/>
        <end position="154"/>
    </location>
</feature>
<protein>
    <submittedName>
        <fullName evidence="2">Uncharacterized protein</fullName>
    </submittedName>
</protein>
<reference evidence="2" key="1">
    <citation type="submission" date="2021-02" db="EMBL/GenBank/DDBJ databases">
        <authorList>
            <person name="Nowell W R."/>
        </authorList>
    </citation>
    <scope>NUCLEOTIDE SEQUENCE</scope>
</reference>
<name>A0A815KYG3_9BILA</name>
<dbReference type="EMBL" id="CAJNOO010004959">
    <property type="protein sequence ID" value="CAF1399395.1"/>
    <property type="molecule type" value="Genomic_DNA"/>
</dbReference>
<evidence type="ECO:0000313" key="2">
    <source>
        <dbReference type="EMBL" id="CAF1399395.1"/>
    </source>
</evidence>